<reference evidence="7 8" key="1">
    <citation type="submission" date="2017-09" db="EMBL/GenBank/DDBJ databases">
        <title>Depth-based differentiation of microbial function through sediment-hosted aquifers and enrichment of novel symbionts in the deep terrestrial subsurface.</title>
        <authorList>
            <person name="Probst A.J."/>
            <person name="Ladd B."/>
            <person name="Jarett J.K."/>
            <person name="Geller-Mcgrath D.E."/>
            <person name="Sieber C.M."/>
            <person name="Emerson J.B."/>
            <person name="Anantharaman K."/>
            <person name="Thomas B.C."/>
            <person name="Malmstrom R."/>
            <person name="Stieglmeier M."/>
            <person name="Klingl A."/>
            <person name="Woyke T."/>
            <person name="Ryan C.M."/>
            <person name="Banfield J.F."/>
        </authorList>
    </citation>
    <scope>NUCLEOTIDE SEQUENCE [LARGE SCALE GENOMIC DNA]</scope>
    <source>
        <strain evidence="7">CG11_big_fil_rev_8_21_14_0_20_42_13</strain>
    </source>
</reference>
<comment type="subcellular location">
    <subcellularLocation>
        <location evidence="1">Membrane</location>
    </subcellularLocation>
</comment>
<dbReference type="InterPro" id="IPR050515">
    <property type="entry name" value="Beta-lactam/transpept"/>
</dbReference>
<comment type="caution">
    <text evidence="7">The sequence shown here is derived from an EMBL/GenBank/DDBJ whole genome shotgun (WGS) entry which is preliminary data.</text>
</comment>
<feature type="domain" description="Penicillin-binding protein dimerisation" evidence="6">
    <location>
        <begin position="53"/>
        <end position="195"/>
    </location>
</feature>
<evidence type="ECO:0000256" key="4">
    <source>
        <dbReference type="SAM" id="Phobius"/>
    </source>
</evidence>
<sequence>MHIRSHHRRFYAVFFCFLFLFFLLSLRLIFIYSFRSKYLITLAEKQHNFFTELEPRRGTIFDKNFRPQALNIACDSLYAMPLKIKNKQISAEKLHQILGLESNYILERISRNKSFIWISRKLSPDKIKKIEEENIKGLGFLRESKRCYPNKELSSHLLGFAGIDNSGLEGLELAYDRYLRGEPGWLRSMRDAKQRTVPIYEKFIPARDGYDLVLTIDEVIQFIAEYELDRVYKESRAKSAIIIIMDPYTGGILALANRPALDLNNVGAYNKEDRRNRAVTDYFEPGSVFKIVTASAALEEGRVSLDDKFFCENGEYRVGNHVLHDHTPHAWLSFLKVISESSNIGTTKVAQMLGPDIIYRYARRFGFGDFTGVDMPGEVQGVLKLPSSWSKTSIGAIPIGQEVCVTALQLVNMVSAIANNGLLYKPYVVSEIRDKAGEIIKKFQPQVLRRVISEETAYKMKQILADVVAEGTGRLARLSNFEVAGKTGTAQKIENGTYSHTSFIATFLGFVPVENPRIAMVVIVDDPKGTHFGGTVSAPVFKRVADKVLKYLNASENLEIVRHEIK</sequence>
<dbReference type="Gene3D" id="3.40.710.10">
    <property type="entry name" value="DD-peptidase/beta-lactamase superfamily"/>
    <property type="match status" value="1"/>
</dbReference>
<evidence type="ECO:0000256" key="2">
    <source>
        <dbReference type="ARBA" id="ARBA00022645"/>
    </source>
</evidence>
<feature type="transmembrane region" description="Helical" evidence="4">
    <location>
        <begin position="12"/>
        <end position="34"/>
    </location>
</feature>
<evidence type="ECO:0000313" key="7">
    <source>
        <dbReference type="EMBL" id="PIQ88275.1"/>
    </source>
</evidence>
<keyword evidence="3 4" id="KW-0472">Membrane</keyword>
<evidence type="ECO:0000256" key="3">
    <source>
        <dbReference type="ARBA" id="ARBA00023136"/>
    </source>
</evidence>
<dbReference type="GO" id="GO:0004180">
    <property type="term" value="F:carboxypeptidase activity"/>
    <property type="evidence" value="ECO:0007669"/>
    <property type="project" value="UniProtKB-KW"/>
</dbReference>
<dbReference type="GO" id="GO:0005886">
    <property type="term" value="C:plasma membrane"/>
    <property type="evidence" value="ECO:0007669"/>
    <property type="project" value="TreeGrafter"/>
</dbReference>
<name>A0A2H0LXR9_9BACT</name>
<keyword evidence="2" id="KW-0378">Hydrolase</keyword>
<dbReference type="InterPro" id="IPR012338">
    <property type="entry name" value="Beta-lactam/transpept-like"/>
</dbReference>
<gene>
    <name evidence="7" type="ORF">COV72_09180</name>
</gene>
<dbReference type="Pfam" id="PF00905">
    <property type="entry name" value="Transpeptidase"/>
    <property type="match status" value="1"/>
</dbReference>
<protein>
    <recommendedName>
        <fullName evidence="9">Penicillin-binding protein</fullName>
    </recommendedName>
</protein>
<feature type="domain" description="Penicillin-binding protein transpeptidase" evidence="5">
    <location>
        <begin position="241"/>
        <end position="544"/>
    </location>
</feature>
<dbReference type="PANTHER" id="PTHR30627">
    <property type="entry name" value="PEPTIDOGLYCAN D,D-TRANSPEPTIDASE"/>
    <property type="match status" value="1"/>
</dbReference>
<keyword evidence="4" id="KW-1133">Transmembrane helix</keyword>
<dbReference type="SUPFAM" id="SSF56601">
    <property type="entry name" value="beta-lactamase/transpeptidase-like"/>
    <property type="match status" value="1"/>
</dbReference>
<keyword evidence="2" id="KW-0645">Protease</keyword>
<dbReference type="GO" id="GO:0008658">
    <property type="term" value="F:penicillin binding"/>
    <property type="evidence" value="ECO:0007669"/>
    <property type="project" value="InterPro"/>
</dbReference>
<dbReference type="Proteomes" id="UP000229641">
    <property type="component" value="Unassembled WGS sequence"/>
</dbReference>
<evidence type="ECO:0000313" key="8">
    <source>
        <dbReference type="Proteomes" id="UP000229641"/>
    </source>
</evidence>
<dbReference type="InterPro" id="IPR001460">
    <property type="entry name" value="PCN-bd_Tpept"/>
</dbReference>
<dbReference type="Pfam" id="PF03717">
    <property type="entry name" value="PBP_dimer"/>
    <property type="match status" value="1"/>
</dbReference>
<dbReference type="InterPro" id="IPR005311">
    <property type="entry name" value="PBP_dimer"/>
</dbReference>
<dbReference type="Gene3D" id="3.90.1310.10">
    <property type="entry name" value="Penicillin-binding protein 2a (Domain 2)"/>
    <property type="match status" value="1"/>
</dbReference>
<dbReference type="SUPFAM" id="SSF56519">
    <property type="entry name" value="Penicillin binding protein dimerisation domain"/>
    <property type="match status" value="1"/>
</dbReference>
<evidence type="ECO:0000259" key="5">
    <source>
        <dbReference type="Pfam" id="PF00905"/>
    </source>
</evidence>
<evidence type="ECO:0000256" key="1">
    <source>
        <dbReference type="ARBA" id="ARBA00004370"/>
    </source>
</evidence>
<dbReference type="GO" id="GO:0071555">
    <property type="term" value="P:cell wall organization"/>
    <property type="evidence" value="ECO:0007669"/>
    <property type="project" value="TreeGrafter"/>
</dbReference>
<dbReference type="AlphaFoldDB" id="A0A2H0LXR9"/>
<dbReference type="InterPro" id="IPR036138">
    <property type="entry name" value="PBP_dimer_sf"/>
</dbReference>
<dbReference type="PANTHER" id="PTHR30627:SF1">
    <property type="entry name" value="PEPTIDOGLYCAN D,D-TRANSPEPTIDASE FTSI"/>
    <property type="match status" value="1"/>
</dbReference>
<proteinExistence type="predicted"/>
<accession>A0A2H0LXR9</accession>
<keyword evidence="4" id="KW-0812">Transmembrane</keyword>
<evidence type="ECO:0008006" key="9">
    <source>
        <dbReference type="Google" id="ProtNLM"/>
    </source>
</evidence>
<dbReference type="Gene3D" id="3.30.450.330">
    <property type="match status" value="1"/>
</dbReference>
<evidence type="ECO:0000259" key="6">
    <source>
        <dbReference type="Pfam" id="PF03717"/>
    </source>
</evidence>
<dbReference type="EMBL" id="PCWA01000111">
    <property type="protein sequence ID" value="PIQ88275.1"/>
    <property type="molecule type" value="Genomic_DNA"/>
</dbReference>
<keyword evidence="2" id="KW-0121">Carboxypeptidase</keyword>
<organism evidence="7 8">
    <name type="scientific">Candidatus Ghiorseimicrobium undicola</name>
    <dbReference type="NCBI Taxonomy" id="1974746"/>
    <lineage>
        <taxon>Bacteria</taxon>
        <taxon>Pseudomonadati</taxon>
        <taxon>Candidatus Omnitrophota</taxon>
        <taxon>Candidatus Ghiorseimicrobium</taxon>
    </lineage>
</organism>